<name>A0AAD7FAW4_9AGAR</name>
<protein>
    <recommendedName>
        <fullName evidence="3">F-box domain-containing protein</fullName>
    </recommendedName>
</protein>
<gene>
    <name evidence="1" type="ORF">FB45DRAFT_368546</name>
</gene>
<evidence type="ECO:0008006" key="3">
    <source>
        <dbReference type="Google" id="ProtNLM"/>
    </source>
</evidence>
<comment type="caution">
    <text evidence="1">The sequence shown here is derived from an EMBL/GenBank/DDBJ whole genome shotgun (WGS) entry which is preliminary data.</text>
</comment>
<evidence type="ECO:0000313" key="1">
    <source>
        <dbReference type="EMBL" id="KAJ7609537.1"/>
    </source>
</evidence>
<dbReference type="Gene3D" id="3.80.10.10">
    <property type="entry name" value="Ribonuclease Inhibitor"/>
    <property type="match status" value="1"/>
</dbReference>
<proteinExistence type="predicted"/>
<dbReference type="EMBL" id="JARKIF010000040">
    <property type="protein sequence ID" value="KAJ7609537.1"/>
    <property type="molecule type" value="Genomic_DNA"/>
</dbReference>
<organism evidence="1 2">
    <name type="scientific">Roridomyces roridus</name>
    <dbReference type="NCBI Taxonomy" id="1738132"/>
    <lineage>
        <taxon>Eukaryota</taxon>
        <taxon>Fungi</taxon>
        <taxon>Dikarya</taxon>
        <taxon>Basidiomycota</taxon>
        <taxon>Agaricomycotina</taxon>
        <taxon>Agaricomycetes</taxon>
        <taxon>Agaricomycetidae</taxon>
        <taxon>Agaricales</taxon>
        <taxon>Marasmiineae</taxon>
        <taxon>Mycenaceae</taxon>
        <taxon>Roridomyces</taxon>
    </lineage>
</organism>
<dbReference type="AlphaFoldDB" id="A0AAD7FAW4"/>
<accession>A0AAD7FAW4</accession>
<keyword evidence="2" id="KW-1185">Reference proteome</keyword>
<sequence length="433" mass="47411">MPSINSVLSQDLILDILDHLAVPLAFHERKCDLSVLSACSQVCRAWSPHSQRLLFQRLILPHNIHRSPYLRGTSRNALPSFLDAIDPTTERGRHLGSCVLSFTLRHTGRDADVVVTYPVWLATALLRTPNLRHLNVTTLLCDFNQDALEDIRERGPKITSLCILQDFSPAVVQHRRIMHQLVAAFPTIRLLEVTANLSPTLTPFDPPVNLALVSVKFNAMLATDFGPCLASLMQKPTKESEVDSPPKHSEGLQLISHTSTRDSLPTLSAILTQHAPSLRSLSLKTLALDSPESQDALRNCTRLERLELGVLPSPSSSSSIAASLSALPQTLTTLLIGGPRAAPPDSLAVEALTRYIQMDSALPKLRTLSWHVSGSSPTQELIEVCRARGVELNVRTGPGVNVDAGLLDGGRDGGDLIEENAVEVELRRRYLRI</sequence>
<dbReference type="InterPro" id="IPR032675">
    <property type="entry name" value="LRR_dom_sf"/>
</dbReference>
<evidence type="ECO:0000313" key="2">
    <source>
        <dbReference type="Proteomes" id="UP001221142"/>
    </source>
</evidence>
<reference evidence="1" key="1">
    <citation type="submission" date="2023-03" db="EMBL/GenBank/DDBJ databases">
        <title>Massive genome expansion in bonnet fungi (Mycena s.s.) driven by repeated elements and novel gene families across ecological guilds.</title>
        <authorList>
            <consortium name="Lawrence Berkeley National Laboratory"/>
            <person name="Harder C.B."/>
            <person name="Miyauchi S."/>
            <person name="Viragh M."/>
            <person name="Kuo A."/>
            <person name="Thoen E."/>
            <person name="Andreopoulos B."/>
            <person name="Lu D."/>
            <person name="Skrede I."/>
            <person name="Drula E."/>
            <person name="Henrissat B."/>
            <person name="Morin E."/>
            <person name="Kohler A."/>
            <person name="Barry K."/>
            <person name="LaButti K."/>
            <person name="Morin E."/>
            <person name="Salamov A."/>
            <person name="Lipzen A."/>
            <person name="Mereny Z."/>
            <person name="Hegedus B."/>
            <person name="Baldrian P."/>
            <person name="Stursova M."/>
            <person name="Weitz H."/>
            <person name="Taylor A."/>
            <person name="Grigoriev I.V."/>
            <person name="Nagy L.G."/>
            <person name="Martin F."/>
            <person name="Kauserud H."/>
        </authorList>
    </citation>
    <scope>NUCLEOTIDE SEQUENCE</scope>
    <source>
        <strain evidence="1">9284</strain>
    </source>
</reference>
<dbReference type="Proteomes" id="UP001221142">
    <property type="component" value="Unassembled WGS sequence"/>
</dbReference>